<proteinExistence type="predicted"/>
<dbReference type="GeneID" id="87921318"/>
<evidence type="ECO:0008006" key="8">
    <source>
        <dbReference type="Google" id="ProtNLM"/>
    </source>
</evidence>
<evidence type="ECO:0000313" key="6">
    <source>
        <dbReference type="EMBL" id="KAK4069959.1"/>
    </source>
</evidence>
<evidence type="ECO:0000256" key="3">
    <source>
        <dbReference type="ARBA" id="ARBA00022989"/>
    </source>
</evidence>
<gene>
    <name evidence="6" type="ORF">Triagg1_6754</name>
</gene>
<dbReference type="RefSeq" id="XP_062754370.1">
    <property type="nucleotide sequence ID" value="XM_062901413.1"/>
</dbReference>
<keyword evidence="4 5" id="KW-0472">Membrane</keyword>
<organism evidence="6 7">
    <name type="scientific">Trichoderma aggressivum f. europaeum</name>
    <dbReference type="NCBI Taxonomy" id="173218"/>
    <lineage>
        <taxon>Eukaryota</taxon>
        <taxon>Fungi</taxon>
        <taxon>Dikarya</taxon>
        <taxon>Ascomycota</taxon>
        <taxon>Pezizomycotina</taxon>
        <taxon>Sordariomycetes</taxon>
        <taxon>Hypocreomycetidae</taxon>
        <taxon>Hypocreales</taxon>
        <taxon>Hypocreaceae</taxon>
        <taxon>Trichoderma</taxon>
    </lineage>
</organism>
<evidence type="ECO:0000256" key="5">
    <source>
        <dbReference type="SAM" id="Phobius"/>
    </source>
</evidence>
<dbReference type="EMBL" id="JAWRVG010000027">
    <property type="protein sequence ID" value="KAK4069959.1"/>
    <property type="molecule type" value="Genomic_DNA"/>
</dbReference>
<accession>A0AAE1LZA7</accession>
<dbReference type="Pfam" id="PF01544">
    <property type="entry name" value="CorA"/>
    <property type="match status" value="1"/>
</dbReference>
<evidence type="ECO:0000256" key="2">
    <source>
        <dbReference type="ARBA" id="ARBA00022692"/>
    </source>
</evidence>
<comment type="caution">
    <text evidence="6">The sequence shown here is derived from an EMBL/GenBank/DDBJ whole genome shotgun (WGS) entry which is preliminary data.</text>
</comment>
<evidence type="ECO:0000256" key="4">
    <source>
        <dbReference type="ARBA" id="ARBA00023136"/>
    </source>
</evidence>
<keyword evidence="7" id="KW-1185">Reference proteome</keyword>
<name>A0AAE1LZA7_9HYPO</name>
<evidence type="ECO:0000256" key="1">
    <source>
        <dbReference type="ARBA" id="ARBA00004141"/>
    </source>
</evidence>
<protein>
    <recommendedName>
        <fullName evidence="8">Mg2+ transporter protein, CorA-like/Zinc transport protein ZntB</fullName>
    </recommendedName>
</protein>
<dbReference type="Proteomes" id="UP001273209">
    <property type="component" value="Unassembled WGS sequence"/>
</dbReference>
<feature type="transmembrane region" description="Helical" evidence="5">
    <location>
        <begin position="430"/>
        <end position="451"/>
    </location>
</feature>
<feature type="transmembrane region" description="Helical" evidence="5">
    <location>
        <begin position="394"/>
        <end position="418"/>
    </location>
</feature>
<dbReference type="AlphaFoldDB" id="A0AAE1LZA7"/>
<reference evidence="6" key="1">
    <citation type="submission" date="2023-11" db="EMBL/GenBank/DDBJ databases">
        <title>The genome sequences of three competitors of mushroom-forming fungi.</title>
        <authorList>
            <person name="Beijen E."/>
            <person name="Ohm R.A."/>
        </authorList>
    </citation>
    <scope>NUCLEOTIDE SEQUENCE</scope>
    <source>
        <strain evidence="6">CBS 100526</strain>
    </source>
</reference>
<dbReference type="InterPro" id="IPR045863">
    <property type="entry name" value="CorA_TM1_TM2"/>
</dbReference>
<keyword evidence="3 5" id="KW-1133">Transmembrane helix</keyword>
<keyword evidence="2 5" id="KW-0812">Transmembrane</keyword>
<dbReference type="GO" id="GO:0016020">
    <property type="term" value="C:membrane"/>
    <property type="evidence" value="ECO:0007669"/>
    <property type="project" value="UniProtKB-SubCell"/>
</dbReference>
<evidence type="ECO:0000313" key="7">
    <source>
        <dbReference type="Proteomes" id="UP001273209"/>
    </source>
</evidence>
<dbReference type="Gene3D" id="1.20.58.340">
    <property type="entry name" value="Magnesium transport protein CorA, transmembrane region"/>
    <property type="match status" value="1"/>
</dbReference>
<dbReference type="SUPFAM" id="SSF144083">
    <property type="entry name" value="Magnesium transport protein CorA, transmembrane region"/>
    <property type="match status" value="1"/>
</dbReference>
<comment type="subcellular location">
    <subcellularLocation>
        <location evidence="1">Membrane</location>
        <topology evidence="1">Multi-pass membrane protein</topology>
    </subcellularLocation>
</comment>
<dbReference type="InterPro" id="IPR002523">
    <property type="entry name" value="MgTranspt_CorA/ZnTranspt_ZntB"/>
</dbReference>
<sequence>MDEYMFKFFVDECRVVEEKTSYVEIFNYSDAFYNSVEEHPLPMSEFENFLNRRCEADMKLTTDQGAFEPPQKMREGTKLLSGIRLIIQKDAQHKDTFMPRIISLPKDKYMTMARTLKLPFRAIESSSVVGPFFWCSYDQDDEDPHLHIVHRKSDVRKKGRTRGWEMILSYSFRTGITTGFIKGTPSSDIVQALKHLRGCYSQVGHPMLLSTIILSHDLSPANDEKQRDARDWLRRLENAVSMRDEVDTEEQYFQDGILSVDGLNRDLVECHSHVMWKRPQAYFMLVREMELCMERFKVSWLDWKKDFLSDEEIAHRKTIDQLHRSILARLEFYKVKLKGLENYIHTTLERLKVQREALYNIISQREARLNLEIAGEQRRIAHASKRDSTAMKTISLMGALFLPGTYLASVFSMTFFNFQSGADPVISNWLWVYFIITIPLTVIIVGFWLWYDRRREARYAKEDKELDGDIEQMEAHILNSLRKRTMSKTHTWNSRNKTLSSP</sequence>